<dbReference type="GeneID" id="80879753"/>
<dbReference type="Pfam" id="PF00106">
    <property type="entry name" value="adh_short"/>
    <property type="match status" value="1"/>
</dbReference>
<protein>
    <recommendedName>
        <fullName evidence="5">Short-chain dehydrogenase</fullName>
    </recommendedName>
</protein>
<dbReference type="GO" id="GO:0016491">
    <property type="term" value="F:oxidoreductase activity"/>
    <property type="evidence" value="ECO:0007669"/>
    <property type="project" value="UniProtKB-KW"/>
</dbReference>
<evidence type="ECO:0008006" key="5">
    <source>
        <dbReference type="Google" id="ProtNLM"/>
    </source>
</evidence>
<comment type="caution">
    <text evidence="3">The sequence shown here is derived from an EMBL/GenBank/DDBJ whole genome shotgun (WGS) entry which is preliminary data.</text>
</comment>
<proteinExistence type="inferred from homology"/>
<keyword evidence="2" id="KW-0560">Oxidoreductase</keyword>
<evidence type="ECO:0000256" key="1">
    <source>
        <dbReference type="ARBA" id="ARBA00006484"/>
    </source>
</evidence>
<evidence type="ECO:0000313" key="4">
    <source>
        <dbReference type="Proteomes" id="UP001217417"/>
    </source>
</evidence>
<sequence length="225" mass="24120">MAPRIAFILGAGPNIGQHVAKKFAANGYKVAVSSRSGGSSTSDDFLSVKADFTDPQTVVSAFKQVRDTWGDPNVVIYNAAGVHFAPPTEVFSVPSQAFEQDLSINVSSLYIALQETVAGWKNLSSPSKVFIFTGNMLNVSGAIAPLFTLGAGKSAAAHLIDAAVKSYGPQGFKFYYADERNADGSPVGNSPDGKAHAETYFELAEDLEQRTWDYTFVKLKGFTKF</sequence>
<dbReference type="SUPFAM" id="SSF51735">
    <property type="entry name" value="NAD(P)-binding Rossmann-fold domains"/>
    <property type="match status" value="1"/>
</dbReference>
<reference evidence="3" key="1">
    <citation type="submission" date="2023-03" db="EMBL/GenBank/DDBJ databases">
        <title>Near-Complete genome sequence of Lipomyces tetrasporous NRRL Y-64009, an oleaginous yeast capable of growing on lignocellulosic hydrolysates.</title>
        <authorList>
            <consortium name="Lawrence Berkeley National Laboratory"/>
            <person name="Jagtap S.S."/>
            <person name="Liu J.-J."/>
            <person name="Walukiewicz H.E."/>
            <person name="Pangilinan J."/>
            <person name="Lipzen A."/>
            <person name="Ahrendt S."/>
            <person name="Koriabine M."/>
            <person name="Cobaugh K."/>
            <person name="Salamov A."/>
            <person name="Yoshinaga Y."/>
            <person name="Ng V."/>
            <person name="Daum C."/>
            <person name="Grigoriev I.V."/>
            <person name="Slininger P.J."/>
            <person name="Dien B.S."/>
            <person name="Jin Y.-S."/>
            <person name="Rao C.V."/>
        </authorList>
    </citation>
    <scope>NUCLEOTIDE SEQUENCE</scope>
    <source>
        <strain evidence="3">NRRL Y-64009</strain>
    </source>
</reference>
<dbReference type="RefSeq" id="XP_056041575.1">
    <property type="nucleotide sequence ID" value="XM_056184587.1"/>
</dbReference>
<evidence type="ECO:0000256" key="2">
    <source>
        <dbReference type="ARBA" id="ARBA00023002"/>
    </source>
</evidence>
<name>A0AAD7VRH3_9ASCO</name>
<organism evidence="3 4">
    <name type="scientific">Lipomyces tetrasporus</name>
    <dbReference type="NCBI Taxonomy" id="54092"/>
    <lineage>
        <taxon>Eukaryota</taxon>
        <taxon>Fungi</taxon>
        <taxon>Dikarya</taxon>
        <taxon>Ascomycota</taxon>
        <taxon>Saccharomycotina</taxon>
        <taxon>Lipomycetes</taxon>
        <taxon>Lipomycetales</taxon>
        <taxon>Lipomycetaceae</taxon>
        <taxon>Lipomyces</taxon>
    </lineage>
</organism>
<dbReference type="EMBL" id="JARPMG010000009">
    <property type="protein sequence ID" value="KAJ8098125.1"/>
    <property type="molecule type" value="Genomic_DNA"/>
</dbReference>
<dbReference type="PANTHER" id="PTHR43669:SF4">
    <property type="entry name" value="SHORT-CHAIN DEHYDROGENASE"/>
    <property type="match status" value="1"/>
</dbReference>
<gene>
    <name evidence="3" type="ORF">POJ06DRAFT_145600</name>
</gene>
<dbReference type="InterPro" id="IPR002347">
    <property type="entry name" value="SDR_fam"/>
</dbReference>
<dbReference type="AlphaFoldDB" id="A0AAD7VRH3"/>
<dbReference type="Gene3D" id="3.40.50.720">
    <property type="entry name" value="NAD(P)-binding Rossmann-like Domain"/>
    <property type="match status" value="1"/>
</dbReference>
<evidence type="ECO:0000313" key="3">
    <source>
        <dbReference type="EMBL" id="KAJ8098125.1"/>
    </source>
</evidence>
<accession>A0AAD7VRH3</accession>
<dbReference type="InterPro" id="IPR036291">
    <property type="entry name" value="NAD(P)-bd_dom_sf"/>
</dbReference>
<comment type="similarity">
    <text evidence="1">Belongs to the short-chain dehydrogenases/reductases (SDR) family.</text>
</comment>
<dbReference type="PANTHER" id="PTHR43669">
    <property type="entry name" value="5-KETO-D-GLUCONATE 5-REDUCTASE"/>
    <property type="match status" value="1"/>
</dbReference>
<keyword evidence="4" id="KW-1185">Reference proteome</keyword>
<dbReference type="Proteomes" id="UP001217417">
    <property type="component" value="Unassembled WGS sequence"/>
</dbReference>